<name>A0ABW9Y1X0_9BACL</name>
<reference evidence="3 4" key="1">
    <citation type="submission" date="2020-01" db="EMBL/GenBank/DDBJ databases">
        <title>Paenibacillus soybeanensis sp. nov. isolated from the nodules of soybean (Glycine max(L.) Merr).</title>
        <authorList>
            <person name="Wang H."/>
        </authorList>
    </citation>
    <scope>NUCLEOTIDE SEQUENCE [LARGE SCALE GENOMIC DNA]</scope>
    <source>
        <strain evidence="3 4">T1</strain>
    </source>
</reference>
<feature type="domain" description="HTH merR-type" evidence="2">
    <location>
        <begin position="8"/>
        <end position="75"/>
    </location>
</feature>
<keyword evidence="4" id="KW-1185">Reference proteome</keyword>
<evidence type="ECO:0000313" key="4">
    <source>
        <dbReference type="Proteomes" id="UP000665561"/>
    </source>
</evidence>
<dbReference type="RefSeq" id="WP_161747376.1">
    <property type="nucleotide sequence ID" value="NZ_JAAAMV010000042.1"/>
</dbReference>
<accession>A0ABW9Y1X0</accession>
<keyword evidence="1" id="KW-0175">Coiled coil</keyword>
<dbReference type="Gene3D" id="1.10.1660.10">
    <property type="match status" value="1"/>
</dbReference>
<proteinExistence type="predicted"/>
<comment type="caution">
    <text evidence="3">The sequence shown here is derived from an EMBL/GenBank/DDBJ whole genome shotgun (WGS) entry which is preliminary data.</text>
</comment>
<dbReference type="SUPFAM" id="SSF46955">
    <property type="entry name" value="Putative DNA-binding domain"/>
    <property type="match status" value="1"/>
</dbReference>
<evidence type="ECO:0000256" key="1">
    <source>
        <dbReference type="SAM" id="Coils"/>
    </source>
</evidence>
<dbReference type="EMBL" id="JAAAMV010000042">
    <property type="protein sequence ID" value="NBD28377.1"/>
    <property type="molecule type" value="Genomic_DNA"/>
</dbReference>
<feature type="coiled-coil region" evidence="1">
    <location>
        <begin position="109"/>
        <end position="143"/>
    </location>
</feature>
<sequence length="252" mass="29596">MTEFKRTYTLVDMAERLGRPRTTLADWARQFKEFLPTVGSGRSMRYNEAALEVFGLISKMKDANEPVEYIKEQLRGMVTEIIVPMTDDDDGKPYLMQLTEELELIKRGMVVMMEQVEILKTENDGLRRELAEARWEASSTTNQLTEQLGKVSQQMTTENDGLRRGLLEGRQEIAATIAEDRIRRVDERLTERRIEQQLRTEAQEAWNAKPEIERMRKAGLFRKEEDVAARDRFIHKYVDDHYEQRIRETYEG</sequence>
<evidence type="ECO:0000259" key="2">
    <source>
        <dbReference type="Pfam" id="PF13411"/>
    </source>
</evidence>
<dbReference type="InterPro" id="IPR009061">
    <property type="entry name" value="DNA-bd_dom_put_sf"/>
</dbReference>
<evidence type="ECO:0000313" key="3">
    <source>
        <dbReference type="EMBL" id="NBD28377.1"/>
    </source>
</evidence>
<dbReference type="Pfam" id="PF13411">
    <property type="entry name" value="MerR_1"/>
    <property type="match status" value="1"/>
</dbReference>
<protein>
    <submittedName>
        <fullName evidence="3">MerR family transcriptional regulator</fullName>
    </submittedName>
</protein>
<gene>
    <name evidence="3" type="ORF">GT019_31350</name>
</gene>
<dbReference type="Proteomes" id="UP000665561">
    <property type="component" value="Unassembled WGS sequence"/>
</dbReference>
<dbReference type="InterPro" id="IPR000551">
    <property type="entry name" value="MerR-type_HTH_dom"/>
</dbReference>
<organism evidence="3 4">
    <name type="scientific">Paenibacillus glycinis</name>
    <dbReference type="NCBI Taxonomy" id="2697035"/>
    <lineage>
        <taxon>Bacteria</taxon>
        <taxon>Bacillati</taxon>
        <taxon>Bacillota</taxon>
        <taxon>Bacilli</taxon>
        <taxon>Bacillales</taxon>
        <taxon>Paenibacillaceae</taxon>
        <taxon>Paenibacillus</taxon>
    </lineage>
</organism>